<reference evidence="9 10" key="1">
    <citation type="submission" date="2019-02" db="EMBL/GenBank/DDBJ databases">
        <title>Genome sequencing of the rare red list fungi Bondarzewia mesenterica.</title>
        <authorList>
            <person name="Buettner E."/>
            <person name="Kellner H."/>
        </authorList>
    </citation>
    <scope>NUCLEOTIDE SEQUENCE [LARGE SCALE GENOMIC DNA]</scope>
    <source>
        <strain evidence="9 10">DSM 108281</strain>
    </source>
</reference>
<evidence type="ECO:0000256" key="5">
    <source>
        <dbReference type="ARBA" id="ARBA00022989"/>
    </source>
</evidence>
<sequence>MDTKPDLSHIQFIILPDFLLCLLIATKPSELFRFLGFCLYTYFNVRGMYFTTGDPLQDYSIGSAFGAQIFIAIYLLWLTSPIDEFRHERDTVPPRELPLWRRLYWAFTVCRNVRGVGWNYLVSNVPPRPKESRWAFMQSRLLRIAWYFVIVDLSETYMRLNPIIFASQGIYAGPSISSQGYLLRCANVIAYMARPYGLLTIQYLMLAVVTVGLGFCDPADWPDLFGNWEDSYTVRNFWGKTWHQTLRRFVTSIGRFFVRLFSFKKGTSGSSYTQLYVAFIVSGLMHCAGDAMVGWEYFGSSLPFFVLQALAITVEDGVIELYRRSGVRLPLKVTRWIGYLWVFVWFSFSCPIYIDWSLRADIGRTAVLPISLVQYVYHGLTPT</sequence>
<dbReference type="PANTHER" id="PTHR31595">
    <property type="entry name" value="LONG-CHAIN-ALCOHOL O-FATTY-ACYLTRANSFERASE 3-RELATED"/>
    <property type="match status" value="1"/>
</dbReference>
<evidence type="ECO:0000259" key="8">
    <source>
        <dbReference type="Pfam" id="PF13813"/>
    </source>
</evidence>
<dbReference type="EMBL" id="SGPL01000152">
    <property type="protein sequence ID" value="THH16553.1"/>
    <property type="molecule type" value="Genomic_DNA"/>
</dbReference>
<dbReference type="Pfam" id="PF13813">
    <property type="entry name" value="MBOAT_2"/>
    <property type="match status" value="1"/>
</dbReference>
<dbReference type="PANTHER" id="PTHR31595:SF67">
    <property type="entry name" value="WAX SYNTHASE DOMAIN-CONTAINING PROTEIN"/>
    <property type="match status" value="1"/>
</dbReference>
<comment type="similarity">
    <text evidence="2">Belongs to the wax synthase family.</text>
</comment>
<comment type="caution">
    <text evidence="9">The sequence shown here is derived from an EMBL/GenBank/DDBJ whole genome shotgun (WGS) entry which is preliminary data.</text>
</comment>
<keyword evidence="3" id="KW-0808">Transferase</keyword>
<dbReference type="GO" id="GO:0016020">
    <property type="term" value="C:membrane"/>
    <property type="evidence" value="ECO:0007669"/>
    <property type="project" value="UniProtKB-SubCell"/>
</dbReference>
<feature type="domain" description="Wax synthase" evidence="8">
    <location>
        <begin position="221"/>
        <end position="306"/>
    </location>
</feature>
<evidence type="ECO:0000313" key="10">
    <source>
        <dbReference type="Proteomes" id="UP000310158"/>
    </source>
</evidence>
<keyword evidence="5 7" id="KW-1133">Transmembrane helix</keyword>
<keyword evidence="4 7" id="KW-0812">Transmembrane</keyword>
<organism evidence="9 10">
    <name type="scientific">Bondarzewia mesenterica</name>
    <dbReference type="NCBI Taxonomy" id="1095465"/>
    <lineage>
        <taxon>Eukaryota</taxon>
        <taxon>Fungi</taxon>
        <taxon>Dikarya</taxon>
        <taxon>Basidiomycota</taxon>
        <taxon>Agaricomycotina</taxon>
        <taxon>Agaricomycetes</taxon>
        <taxon>Russulales</taxon>
        <taxon>Bondarzewiaceae</taxon>
        <taxon>Bondarzewia</taxon>
    </lineage>
</organism>
<feature type="transmembrane region" description="Helical" evidence="7">
    <location>
        <begin position="6"/>
        <end position="24"/>
    </location>
</feature>
<evidence type="ECO:0000256" key="3">
    <source>
        <dbReference type="ARBA" id="ARBA00022679"/>
    </source>
</evidence>
<evidence type="ECO:0000256" key="4">
    <source>
        <dbReference type="ARBA" id="ARBA00022692"/>
    </source>
</evidence>
<evidence type="ECO:0000256" key="1">
    <source>
        <dbReference type="ARBA" id="ARBA00004141"/>
    </source>
</evidence>
<dbReference type="OrthoDB" id="1077582at2759"/>
<name>A0A4V6S1G9_9AGAM</name>
<keyword evidence="6 7" id="KW-0472">Membrane</keyword>
<dbReference type="InterPro" id="IPR044851">
    <property type="entry name" value="Wax_synthase"/>
</dbReference>
<evidence type="ECO:0000256" key="2">
    <source>
        <dbReference type="ARBA" id="ARBA00007282"/>
    </source>
</evidence>
<protein>
    <recommendedName>
        <fullName evidence="8">Wax synthase domain-containing protein</fullName>
    </recommendedName>
</protein>
<evidence type="ECO:0000256" key="7">
    <source>
        <dbReference type="SAM" id="Phobius"/>
    </source>
</evidence>
<feature type="transmembrane region" description="Helical" evidence="7">
    <location>
        <begin position="334"/>
        <end position="354"/>
    </location>
</feature>
<accession>A0A4V6S1G9</accession>
<gene>
    <name evidence="9" type="ORF">EW146_g4107</name>
</gene>
<comment type="subcellular location">
    <subcellularLocation>
        <location evidence="1">Membrane</location>
        <topology evidence="1">Multi-pass membrane protein</topology>
    </subcellularLocation>
</comment>
<evidence type="ECO:0000313" key="9">
    <source>
        <dbReference type="EMBL" id="THH16553.1"/>
    </source>
</evidence>
<feature type="transmembrane region" description="Helical" evidence="7">
    <location>
        <begin position="301"/>
        <end position="322"/>
    </location>
</feature>
<dbReference type="InterPro" id="IPR032805">
    <property type="entry name" value="Wax_synthase_dom"/>
</dbReference>
<dbReference type="GO" id="GO:0008374">
    <property type="term" value="F:O-acyltransferase activity"/>
    <property type="evidence" value="ECO:0007669"/>
    <property type="project" value="InterPro"/>
</dbReference>
<proteinExistence type="inferred from homology"/>
<feature type="transmembrane region" description="Helical" evidence="7">
    <location>
        <begin position="61"/>
        <end position="79"/>
    </location>
</feature>
<dbReference type="AlphaFoldDB" id="A0A4V6S1G9"/>
<keyword evidence="10" id="KW-1185">Reference proteome</keyword>
<feature type="transmembrane region" description="Helical" evidence="7">
    <location>
        <begin position="196"/>
        <end position="215"/>
    </location>
</feature>
<evidence type="ECO:0000256" key="6">
    <source>
        <dbReference type="ARBA" id="ARBA00023136"/>
    </source>
</evidence>
<dbReference type="GO" id="GO:0006629">
    <property type="term" value="P:lipid metabolic process"/>
    <property type="evidence" value="ECO:0007669"/>
    <property type="project" value="InterPro"/>
</dbReference>
<dbReference type="Proteomes" id="UP000310158">
    <property type="component" value="Unassembled WGS sequence"/>
</dbReference>